<dbReference type="HOGENOM" id="CLU_556959_0_0_1"/>
<gene>
    <name evidence="2" type="ORF">CRE_11502</name>
</gene>
<evidence type="ECO:0000313" key="2">
    <source>
        <dbReference type="EMBL" id="EFO97571.1"/>
    </source>
</evidence>
<proteinExistence type="predicted"/>
<keyword evidence="3" id="KW-1185">Reference proteome</keyword>
<organism evidence="3">
    <name type="scientific">Caenorhabditis remanei</name>
    <name type="common">Caenorhabditis vulgaris</name>
    <dbReference type="NCBI Taxonomy" id="31234"/>
    <lineage>
        <taxon>Eukaryota</taxon>
        <taxon>Metazoa</taxon>
        <taxon>Ecdysozoa</taxon>
        <taxon>Nematoda</taxon>
        <taxon>Chromadorea</taxon>
        <taxon>Rhabditida</taxon>
        <taxon>Rhabditina</taxon>
        <taxon>Rhabditomorpha</taxon>
        <taxon>Rhabditoidea</taxon>
        <taxon>Rhabditidae</taxon>
        <taxon>Peloderinae</taxon>
        <taxon>Caenorhabditis</taxon>
    </lineage>
</organism>
<dbReference type="PANTHER" id="PTHR32026:SF6">
    <property type="entry name" value="METHYLTRANSFERASE FKBM DOMAIN-CONTAINING PROTEIN"/>
    <property type="match status" value="1"/>
</dbReference>
<dbReference type="PANTHER" id="PTHR32026">
    <property type="entry name" value="METHYLTRANSFERASE-LIKE PROTEIN 24"/>
    <property type="match status" value="1"/>
</dbReference>
<dbReference type="STRING" id="31234.E3NH39"/>
<dbReference type="Pfam" id="PF05050">
    <property type="entry name" value="Methyltransf_21"/>
    <property type="match status" value="2"/>
</dbReference>
<dbReference type="InterPro" id="IPR026913">
    <property type="entry name" value="METTL24"/>
</dbReference>
<accession>E3NH39</accession>
<dbReference type="InterPro" id="IPR006342">
    <property type="entry name" value="FkbM_mtfrase"/>
</dbReference>
<name>E3NH39_CAERE</name>
<dbReference type="FunCoup" id="E3NH39">
    <property type="interactions" value="15"/>
</dbReference>
<dbReference type="OrthoDB" id="5815019at2759"/>
<protein>
    <recommendedName>
        <fullName evidence="1">Methyltransferase FkbM domain-containing protein</fullName>
    </recommendedName>
</protein>
<dbReference type="EMBL" id="DS268665">
    <property type="protein sequence ID" value="EFO97571.1"/>
    <property type="molecule type" value="Genomic_DNA"/>
</dbReference>
<dbReference type="OMA" id="KEHSVCQ"/>
<reference evidence="2" key="1">
    <citation type="submission" date="2007-07" db="EMBL/GenBank/DDBJ databases">
        <title>PCAP assembly of the Caenorhabditis remanei genome.</title>
        <authorList>
            <consortium name="The Caenorhabditis remanei Sequencing Consortium"/>
            <person name="Wilson R.K."/>
        </authorList>
    </citation>
    <scope>NUCLEOTIDE SEQUENCE [LARGE SCALE GENOMIC DNA]</scope>
    <source>
        <strain evidence="2">PB4641</strain>
    </source>
</reference>
<dbReference type="InterPro" id="IPR029063">
    <property type="entry name" value="SAM-dependent_MTases_sf"/>
</dbReference>
<dbReference type="eggNOG" id="ENOG502S9FE">
    <property type="taxonomic scope" value="Eukaryota"/>
</dbReference>
<feature type="domain" description="Methyltransferase FkbM" evidence="1">
    <location>
        <begin position="297"/>
        <end position="450"/>
    </location>
</feature>
<dbReference type="Proteomes" id="UP000008281">
    <property type="component" value="Unassembled WGS sequence"/>
</dbReference>
<evidence type="ECO:0000259" key="1">
    <source>
        <dbReference type="Pfam" id="PF05050"/>
    </source>
</evidence>
<dbReference type="InParanoid" id="E3NH39"/>
<evidence type="ECO:0000313" key="3">
    <source>
        <dbReference type="Proteomes" id="UP000008281"/>
    </source>
</evidence>
<feature type="domain" description="Methyltransferase FkbM" evidence="1">
    <location>
        <begin position="81"/>
        <end position="240"/>
    </location>
</feature>
<dbReference type="AlphaFoldDB" id="E3NH39"/>
<sequence length="490" mass="55758">MIDSPSTVIISLLSCFLIISTLTCFSVSRLEQKFEADELIDLYNPNALKDLRAKYNLKADKYSLELSQVARGANHKRFFGKVKLEAFCAIKERIGDVDDGGKYVCNPRAVRKDNCTLISLGLNNAISYDQQIQNVTGGHCRILGADKDPQNITIQEAYERINGQLFVGMIPNEISISSMLKKAERREVELLKIDIEGGEHEGLEPFIREYRVCQIFIEVHGTPSEHLKMLQTMAKYNFRIFNVEPNPYCSNCCEYSLIQDSCMDQYGVYPLVPIVPKFFLRGADHKRFFGKMKLEAFCAIKERIGDVDDGGKYVCNPRAVKKDNCTLISLGLNNAISYDQHIQNVTGGHCRILGADKDPQNITIQEAYERINGQLFVGMIPNEISISSMLKKAERREVELLKIDIEGGEHEGLEPFIREYRVCQIFIEVHGTPSEHLRMLQTMAKYNFRIFNVEPNPYCSNCCEYSLIQDSCMDQYGVYPLVPIVPKVEF</sequence>
<dbReference type="SUPFAM" id="SSF53335">
    <property type="entry name" value="S-adenosyl-L-methionine-dependent methyltransferases"/>
    <property type="match status" value="2"/>
</dbReference>
<dbReference type="Gene3D" id="3.40.50.150">
    <property type="entry name" value="Vaccinia Virus protein VP39"/>
    <property type="match status" value="2"/>
</dbReference>